<accession>A0AAV5IBQ4</accession>
<gene>
    <name evidence="11" type="ORF">SLEP1_g8158</name>
</gene>
<evidence type="ECO:0000256" key="3">
    <source>
        <dbReference type="ARBA" id="ARBA00022692"/>
    </source>
</evidence>
<reference evidence="11 12" key="1">
    <citation type="journal article" date="2021" name="Commun. Biol.">
        <title>The genome of Shorea leprosula (Dipterocarpaceae) highlights the ecological relevance of drought in aseasonal tropical rainforests.</title>
        <authorList>
            <person name="Ng K.K.S."/>
            <person name="Kobayashi M.J."/>
            <person name="Fawcett J.A."/>
            <person name="Hatakeyama M."/>
            <person name="Paape T."/>
            <person name="Ng C.H."/>
            <person name="Ang C.C."/>
            <person name="Tnah L.H."/>
            <person name="Lee C.T."/>
            <person name="Nishiyama T."/>
            <person name="Sese J."/>
            <person name="O'Brien M.J."/>
            <person name="Copetti D."/>
            <person name="Mohd Noor M.I."/>
            <person name="Ong R.C."/>
            <person name="Putra M."/>
            <person name="Sireger I.Z."/>
            <person name="Indrioko S."/>
            <person name="Kosugi Y."/>
            <person name="Izuno A."/>
            <person name="Isagi Y."/>
            <person name="Lee S.L."/>
            <person name="Shimizu K.K."/>
        </authorList>
    </citation>
    <scope>NUCLEOTIDE SEQUENCE [LARGE SCALE GENOMIC DNA]</scope>
    <source>
        <strain evidence="11">214</strain>
    </source>
</reference>
<dbReference type="Pfam" id="PF12371">
    <property type="entry name" value="TMEM131_like_N"/>
    <property type="match status" value="1"/>
</dbReference>
<evidence type="ECO:0000256" key="2">
    <source>
        <dbReference type="ARBA" id="ARBA00006682"/>
    </source>
</evidence>
<dbReference type="Proteomes" id="UP001054252">
    <property type="component" value="Unassembled WGS sequence"/>
</dbReference>
<feature type="region of interest" description="Disordered" evidence="7">
    <location>
        <begin position="1065"/>
        <end position="1095"/>
    </location>
</feature>
<feature type="compositionally biased region" description="Polar residues" evidence="7">
    <location>
        <begin position="1027"/>
        <end position="1049"/>
    </location>
</feature>
<dbReference type="GO" id="GO:0016020">
    <property type="term" value="C:membrane"/>
    <property type="evidence" value="ECO:0007669"/>
    <property type="project" value="UniProtKB-SubCell"/>
</dbReference>
<evidence type="ECO:0000259" key="10">
    <source>
        <dbReference type="Pfam" id="PF24501"/>
    </source>
</evidence>
<organism evidence="11 12">
    <name type="scientific">Rubroshorea leprosula</name>
    <dbReference type="NCBI Taxonomy" id="152421"/>
    <lineage>
        <taxon>Eukaryota</taxon>
        <taxon>Viridiplantae</taxon>
        <taxon>Streptophyta</taxon>
        <taxon>Embryophyta</taxon>
        <taxon>Tracheophyta</taxon>
        <taxon>Spermatophyta</taxon>
        <taxon>Magnoliopsida</taxon>
        <taxon>eudicotyledons</taxon>
        <taxon>Gunneridae</taxon>
        <taxon>Pentapetalae</taxon>
        <taxon>rosids</taxon>
        <taxon>malvids</taxon>
        <taxon>Malvales</taxon>
        <taxon>Dipterocarpaceae</taxon>
        <taxon>Rubroshorea</taxon>
    </lineage>
</organism>
<dbReference type="InterPro" id="IPR039877">
    <property type="entry name" value="TMEM131-like"/>
</dbReference>
<name>A0AAV5IBQ4_9ROSI</name>
<comment type="caution">
    <text evidence="11">The sequence shown here is derived from an EMBL/GenBank/DDBJ whole genome shotgun (WGS) entry which is preliminary data.</text>
</comment>
<evidence type="ECO:0000256" key="5">
    <source>
        <dbReference type="ARBA" id="ARBA00022989"/>
    </source>
</evidence>
<evidence type="ECO:0000256" key="1">
    <source>
        <dbReference type="ARBA" id="ARBA00004479"/>
    </source>
</evidence>
<evidence type="ECO:0000313" key="12">
    <source>
        <dbReference type="Proteomes" id="UP001054252"/>
    </source>
</evidence>
<dbReference type="InterPro" id="IPR055437">
    <property type="entry name" value="TMEM131L_Ig_5"/>
</dbReference>
<evidence type="ECO:0000259" key="9">
    <source>
        <dbReference type="Pfam" id="PF24474"/>
    </source>
</evidence>
<feature type="region of interest" description="Disordered" evidence="7">
    <location>
        <begin position="1161"/>
        <end position="1180"/>
    </location>
</feature>
<feature type="compositionally biased region" description="Low complexity" evidence="7">
    <location>
        <begin position="1164"/>
        <end position="1180"/>
    </location>
</feature>
<evidence type="ECO:0000256" key="4">
    <source>
        <dbReference type="ARBA" id="ARBA00022729"/>
    </source>
</evidence>
<keyword evidence="3" id="KW-0812">Transmembrane</keyword>
<evidence type="ECO:0000256" key="7">
    <source>
        <dbReference type="SAM" id="MobiDB-lite"/>
    </source>
</evidence>
<feature type="domain" description="Transmembrane protein 131-like N-terminal" evidence="8">
    <location>
        <begin position="282"/>
        <end position="365"/>
    </location>
</feature>
<keyword evidence="5" id="KW-1133">Transmembrane helix</keyword>
<sequence>MSPYHKSLFGLRGTIWCACVVSVDFGVPQKLGKSLKIYLKKESDGSFLPLNMESRILTIAAPQQLPMFYFRGLFQQARAFHFLVVLLCTYFCLTTCEQCSMNGMLISAEYDGCDFYGDYHQMGFQEIVVGDTSSGYIARSPRTQMSIEGVCTNSHSFCFPSTLPGLLPEHHKLKKAALEVVRSHLDKPSYLESTESWGKEANKSWSSYQAMFKLLNGRIISCSLNFRDGVRDFSSIQTDGTDQNGHSLCRGPLLNQKSGSVRNTYKEVTQLGSFGIASLPNVEISPPVMDWGEKSMFIPSVAYLTVANTCNESILHVYEPFSTNIQFYPCNFSETLLGPGEAASICFFYLPRWLGLSSAHLILQTSSGGFLVRARGFAVESPYGIKPVVSLNVPSRVSKNLSLFNPLNETLYVKEITAYLSVSLGNTTHHTQAVCTIENFPGYNEYSLLSSEDWLVLEGAPFGIPLMAMRPHRSWEVNPYSIETLIELDLSFRSQGKISGAFCLQLLRSTQDKADTVMVPVEVDLERKSSNDNAGLVSVSLEAVLPYDSETGIVTISLRNDAPYMLSIVKITELADTRLLHIKYLEGLLLFPNAITQVAMITCAHLPVEMHDSPEFSNIIRNCKLLVLTNDSIGLPIEVPCENVIHICEKCRKVGYEHQSEKVESGNMKTGSLDVDLQLASWFKGLGTTEADELFLENWKSQASTSGMSVLDDNEVLFPVVQVGTHFSKWITVRNPSKQPVIMQLILNAGEIIDECQGKDGSINPLSSGGSVYTVSAKAVASGFSLAESAVTEAYVNPLGRALFGPILFHPSDRCGWRSSALIRNNLSGVEWISLRGFGGSFSLILLEGPEPIWSIDFNLNVPIPLNISLPDMFLQTEENTKACSQPFLKVLYAKNTGELPLRVRSIGVSGSECGLDGFMVHNCKGFSLEPGESTKLLISYQANFFAATLCRDLELACATGILAIPMKASLPVYMLNICKKSMFWMHLKKLSIAAFLCGSLLFLPFCRIFCHQDCFYKSEKSHVTTIRSGAKSSRTNRSQRNNKSSVSTDMIGLLSSGGEDKLLKKTSNSGYPNGDVGALELGPTAPHGKPTEENDRQINSLLDTEKENPLPSLFPKSLAAEDSDTLEVSQHGHLTIRTGKEKGRRRRKTKGVAAGLTGLVEVSSSQSGNSTPSSPFSPLTSITPGRTWLFAPNADQSIEVRNPFTQLADQTYKKVQAAEPPSKANLSESKVSLEDVGKNCYFSTQEQSSAPRKNVTKPVLLPSATFPCAGRVTPKVFCSSPLVLTSTIAPHARAPGSNLCNQDKVEGKKNLKNEYTYDIWGDHFSGIHRMGRSKDVVYVKSSPRDSDSDSFFVRGPQALMTRSEPKIVRCLHQDG</sequence>
<keyword evidence="4" id="KW-0732">Signal</keyword>
<proteinExistence type="inferred from homology"/>
<dbReference type="Pfam" id="PF24501">
    <property type="entry name" value="Ig_TMEM131L_5"/>
    <property type="match status" value="1"/>
</dbReference>
<evidence type="ECO:0000256" key="6">
    <source>
        <dbReference type="ARBA" id="ARBA00023136"/>
    </source>
</evidence>
<keyword evidence="12" id="KW-1185">Reference proteome</keyword>
<dbReference type="PANTHER" id="PTHR22050">
    <property type="entry name" value="RW1 PROTEIN HOMOLOG"/>
    <property type="match status" value="1"/>
</dbReference>
<feature type="domain" description="TMEM131L fifth Ig-like" evidence="10">
    <location>
        <begin position="896"/>
        <end position="961"/>
    </location>
</feature>
<dbReference type="Pfam" id="PF24474">
    <property type="entry name" value="DUF7579"/>
    <property type="match status" value="1"/>
</dbReference>
<feature type="domain" description="DUF7579" evidence="9">
    <location>
        <begin position="536"/>
        <end position="652"/>
    </location>
</feature>
<evidence type="ECO:0000313" key="11">
    <source>
        <dbReference type="EMBL" id="GKU94705.1"/>
    </source>
</evidence>
<keyword evidence="6" id="KW-0472">Membrane</keyword>
<dbReference type="PANTHER" id="PTHR22050:SF0">
    <property type="entry name" value="TRANSMEMBRANE PROTEIN 131 HOMOLOG"/>
    <property type="match status" value="1"/>
</dbReference>
<dbReference type="InterPro" id="IPR022113">
    <property type="entry name" value="TMEM131L_N"/>
</dbReference>
<dbReference type="InterPro" id="IPR056001">
    <property type="entry name" value="DUF7579"/>
</dbReference>
<evidence type="ECO:0008006" key="13">
    <source>
        <dbReference type="Google" id="ProtNLM"/>
    </source>
</evidence>
<evidence type="ECO:0000259" key="8">
    <source>
        <dbReference type="Pfam" id="PF12371"/>
    </source>
</evidence>
<comment type="subcellular location">
    <subcellularLocation>
        <location evidence="1">Membrane</location>
        <topology evidence="1">Single-pass type I membrane protein</topology>
    </subcellularLocation>
</comment>
<comment type="similarity">
    <text evidence="2">Belongs to the TMEM131 family.</text>
</comment>
<protein>
    <recommendedName>
        <fullName evidence="13">Transmembrane protein 131-like N-terminal domain-containing protein</fullName>
    </recommendedName>
</protein>
<dbReference type="EMBL" id="BPVZ01000008">
    <property type="protein sequence ID" value="GKU94705.1"/>
    <property type="molecule type" value="Genomic_DNA"/>
</dbReference>
<feature type="region of interest" description="Disordered" evidence="7">
    <location>
        <begin position="1027"/>
        <end position="1051"/>
    </location>
</feature>